<keyword evidence="3 6" id="KW-0812">Transmembrane</keyword>
<dbReference type="Proteomes" id="UP000023152">
    <property type="component" value="Unassembled WGS sequence"/>
</dbReference>
<dbReference type="GO" id="GO:0016020">
    <property type="term" value="C:membrane"/>
    <property type="evidence" value="ECO:0007669"/>
    <property type="project" value="UniProtKB-SubCell"/>
</dbReference>
<evidence type="ECO:0000256" key="1">
    <source>
        <dbReference type="ARBA" id="ARBA00004141"/>
    </source>
</evidence>
<keyword evidence="5 6" id="KW-0472">Membrane</keyword>
<dbReference type="EMBL" id="ASPP01028745">
    <property type="protein sequence ID" value="ETO04929.1"/>
    <property type="molecule type" value="Genomic_DNA"/>
</dbReference>
<evidence type="ECO:0000313" key="9">
    <source>
        <dbReference type="Proteomes" id="UP000023152"/>
    </source>
</evidence>
<feature type="transmembrane region" description="Helical" evidence="6">
    <location>
        <begin position="291"/>
        <end position="315"/>
    </location>
</feature>
<dbReference type="AlphaFoldDB" id="X6LTH8"/>
<proteinExistence type="predicted"/>
<evidence type="ECO:0000256" key="6">
    <source>
        <dbReference type="SAM" id="Phobius"/>
    </source>
</evidence>
<organism evidence="8 9">
    <name type="scientific">Reticulomyxa filosa</name>
    <dbReference type="NCBI Taxonomy" id="46433"/>
    <lineage>
        <taxon>Eukaryota</taxon>
        <taxon>Sar</taxon>
        <taxon>Rhizaria</taxon>
        <taxon>Retaria</taxon>
        <taxon>Foraminifera</taxon>
        <taxon>Monothalamids</taxon>
        <taxon>Reticulomyxidae</taxon>
        <taxon>Reticulomyxa</taxon>
    </lineage>
</organism>
<evidence type="ECO:0000259" key="7">
    <source>
        <dbReference type="Pfam" id="PF01061"/>
    </source>
</evidence>
<evidence type="ECO:0000313" key="8">
    <source>
        <dbReference type="EMBL" id="ETO04929.1"/>
    </source>
</evidence>
<protein>
    <recommendedName>
        <fullName evidence="7">ABC-2 type transporter transmembrane domain-containing protein</fullName>
    </recommendedName>
</protein>
<evidence type="ECO:0000256" key="5">
    <source>
        <dbReference type="ARBA" id="ARBA00023136"/>
    </source>
</evidence>
<dbReference type="InterPro" id="IPR013525">
    <property type="entry name" value="ABC2_TM"/>
</dbReference>
<feature type="transmembrane region" description="Helical" evidence="6">
    <location>
        <begin position="171"/>
        <end position="194"/>
    </location>
</feature>
<sequence length="322" mass="36094">LNSSQRKRRKEQMESIRKNSYYIKVEGDSSLNYSISWFAQWRVLMSRSWLSFQRDVTAFGSRVVFTIVWIGIFYVLCHGNAEHRTYPESYSDLITSLTLGFAGIQGLSLLALPYAQHTAKIFESDMNQNLYRPSAYVVAALVFAFLSLPFTQIIVAICYFYFLGLSGISDFIYFGLVLLLLAVVCEVLALSTALLTRKPSVMYLTAGAIHFLWLLLSGGIIRMCTNVHNVVCAVSYVSPPKWAMDGLLQLTMAKYHYYVPSPSSSPISISGQSILVDDYCFDTWRHATNEAVSFLALGSMVGILLIAFFISARLVQSGFRSA</sequence>
<accession>X6LTH8</accession>
<dbReference type="PANTHER" id="PTHR48041">
    <property type="entry name" value="ABC TRANSPORTER G FAMILY MEMBER 28"/>
    <property type="match status" value="1"/>
</dbReference>
<comment type="caution">
    <text evidence="8">The sequence shown here is derived from an EMBL/GenBank/DDBJ whole genome shotgun (WGS) entry which is preliminary data.</text>
</comment>
<comment type="subcellular location">
    <subcellularLocation>
        <location evidence="1">Membrane</location>
        <topology evidence="1">Multi-pass membrane protein</topology>
    </subcellularLocation>
</comment>
<evidence type="ECO:0000256" key="4">
    <source>
        <dbReference type="ARBA" id="ARBA00022989"/>
    </source>
</evidence>
<evidence type="ECO:0000256" key="2">
    <source>
        <dbReference type="ARBA" id="ARBA00022448"/>
    </source>
</evidence>
<keyword evidence="9" id="KW-1185">Reference proteome</keyword>
<feature type="domain" description="ABC-2 type transporter transmembrane" evidence="7">
    <location>
        <begin position="40"/>
        <end position="249"/>
    </location>
</feature>
<feature type="transmembrane region" description="Helical" evidence="6">
    <location>
        <begin position="136"/>
        <end position="165"/>
    </location>
</feature>
<keyword evidence="4 6" id="KW-1133">Transmembrane helix</keyword>
<dbReference type="GO" id="GO:0140359">
    <property type="term" value="F:ABC-type transporter activity"/>
    <property type="evidence" value="ECO:0007669"/>
    <property type="project" value="InterPro"/>
</dbReference>
<dbReference type="PANTHER" id="PTHR48041:SF139">
    <property type="entry name" value="PROTEIN SCARLET"/>
    <property type="match status" value="1"/>
</dbReference>
<feature type="transmembrane region" description="Helical" evidence="6">
    <location>
        <begin position="96"/>
        <end position="115"/>
    </location>
</feature>
<feature type="transmembrane region" description="Helical" evidence="6">
    <location>
        <begin position="56"/>
        <end position="76"/>
    </location>
</feature>
<feature type="transmembrane region" description="Helical" evidence="6">
    <location>
        <begin position="201"/>
        <end position="221"/>
    </location>
</feature>
<gene>
    <name evidence="8" type="ORF">RFI_32467</name>
</gene>
<evidence type="ECO:0000256" key="3">
    <source>
        <dbReference type="ARBA" id="ARBA00022692"/>
    </source>
</evidence>
<dbReference type="InterPro" id="IPR050352">
    <property type="entry name" value="ABCG_transporters"/>
</dbReference>
<name>X6LTH8_RETFI</name>
<dbReference type="Pfam" id="PF01061">
    <property type="entry name" value="ABC2_membrane"/>
    <property type="match status" value="1"/>
</dbReference>
<reference evidence="8 9" key="1">
    <citation type="journal article" date="2013" name="Curr. Biol.">
        <title>The Genome of the Foraminiferan Reticulomyxa filosa.</title>
        <authorList>
            <person name="Glockner G."/>
            <person name="Hulsmann N."/>
            <person name="Schleicher M."/>
            <person name="Noegel A.A."/>
            <person name="Eichinger L."/>
            <person name="Gallinger C."/>
            <person name="Pawlowski J."/>
            <person name="Sierra R."/>
            <person name="Euteneuer U."/>
            <person name="Pillet L."/>
            <person name="Moustafa A."/>
            <person name="Platzer M."/>
            <person name="Groth M."/>
            <person name="Szafranski K."/>
            <person name="Schliwa M."/>
        </authorList>
    </citation>
    <scope>NUCLEOTIDE SEQUENCE [LARGE SCALE GENOMIC DNA]</scope>
</reference>
<feature type="non-terminal residue" evidence="8">
    <location>
        <position position="1"/>
    </location>
</feature>
<keyword evidence="2" id="KW-0813">Transport</keyword>